<dbReference type="AlphaFoldDB" id="A0A0H2V793"/>
<dbReference type="KEGG" id="ecc:c1886"/>
<dbReference type="EMBL" id="AE014075">
    <property type="protein sequence ID" value="AAN80346.1"/>
    <property type="molecule type" value="Genomic_DNA"/>
</dbReference>
<gene>
    <name evidence="1" type="ordered locus">c1886</name>
</gene>
<accession>A0A0H2V793</accession>
<keyword evidence="2" id="KW-1185">Reference proteome</keyword>
<dbReference type="STRING" id="199310.c1886"/>
<evidence type="ECO:0000313" key="2">
    <source>
        <dbReference type="Proteomes" id="UP000001410"/>
    </source>
</evidence>
<proteinExistence type="predicted"/>
<dbReference type="Proteomes" id="UP000001410">
    <property type="component" value="Chromosome"/>
</dbReference>
<dbReference type="eggNOG" id="ENOG502ZBQH">
    <property type="taxonomic scope" value="Bacteria"/>
</dbReference>
<dbReference type="HOGENOM" id="CLU_078185_0_0_6"/>
<evidence type="ECO:0000313" key="1">
    <source>
        <dbReference type="EMBL" id="AAN80346.1"/>
    </source>
</evidence>
<sequence length="347" mass="39029">MNQIKDNKVIMKIKNLISVILLSGGIMGTGLYSSDNHQKIRSRFNIQESYCAIKTNGVLGFSNRKDVLRENGDSTGTTSSSTNAMMLMENGENEISLEIGALRWFSDKPASTEERGHFSQKAGCSLDLVRFVKQEETILSSIKVTINQQGIPEAQPDSMHPVIRKEILAEQAEPGFIDPDYFNETYFPKGMKVYQFTQKVSVAGLPEWAWTRATPFTGSDEQLQKLKAAYIEMAAIISSGDRARLKASHKEALKAWSVTTGDSEDEILLSLYPKEEIEGRKARMQPIRWGDYAIRVMNNGRMVQLYNKSKPTYSPLTYRFIDEDGDEVMGYYAPVFSLIDGQFIPVT</sequence>
<reference evidence="1 2" key="1">
    <citation type="journal article" date="2002" name="Proc. Natl. Acad. Sci. U.S.A.">
        <title>Extensive mosaic structure revealed by the complete genome sequence of uropathogenic Escherichia coli.</title>
        <authorList>
            <person name="Welch R.A."/>
            <person name="Burland V."/>
            <person name="Plunkett G.III."/>
            <person name="Redford P."/>
            <person name="Roesch P."/>
            <person name="Rasko D."/>
            <person name="Buckles E.L."/>
            <person name="Liou S.R."/>
            <person name="Boutin A."/>
            <person name="Hackett J."/>
            <person name="Stroud D."/>
            <person name="Mayhew G.F."/>
            <person name="Rose D.J."/>
            <person name="Zhou S."/>
            <person name="Schwartz D.C."/>
            <person name="Perna N.T."/>
            <person name="Mobley H.L."/>
            <person name="Donnenberg M.S."/>
            <person name="Blattner F.R."/>
        </authorList>
    </citation>
    <scope>NUCLEOTIDE SEQUENCE [LARGE SCALE GENOMIC DNA]</scope>
    <source>
        <strain evidence="2">CFT073 / ATCC 700928 / UPEC</strain>
    </source>
</reference>
<protein>
    <submittedName>
        <fullName evidence="1">Uncharacterized protein</fullName>
    </submittedName>
</protein>
<name>A0A0H2V793_ECOL6</name>
<organism evidence="1 2">
    <name type="scientific">Escherichia coli O6:H1 (strain CFT073 / ATCC 700928 / UPEC)</name>
    <dbReference type="NCBI Taxonomy" id="199310"/>
    <lineage>
        <taxon>Bacteria</taxon>
        <taxon>Pseudomonadati</taxon>
        <taxon>Pseudomonadota</taxon>
        <taxon>Gammaproteobacteria</taxon>
        <taxon>Enterobacterales</taxon>
        <taxon>Enterobacteriaceae</taxon>
        <taxon>Escherichia</taxon>
    </lineage>
</organism>